<gene>
    <name evidence="6" type="ORF">A7A78_06695</name>
</gene>
<comment type="pathway">
    <text evidence="1">Protein modification; protein ubiquitination.</text>
</comment>
<feature type="chain" id="PRO_5008391965" evidence="4">
    <location>
        <begin position="23"/>
        <end position="417"/>
    </location>
</feature>
<dbReference type="SMART" id="SM00722">
    <property type="entry name" value="CASH"/>
    <property type="match status" value="1"/>
</dbReference>
<dbReference type="RefSeq" id="WP_068762925.1">
    <property type="nucleotide sequence ID" value="NZ_LXIE01000049.1"/>
</dbReference>
<sequence>MKKSLQIFISLFLVFCTAQGFAKTITVCNSCSAKTIQEGIAQALDGDTVLVKKGIYKEVNIIIDKSIILLGENLPTIDGEDKGEIIKITADNVTVDGFKIINVGTSYTSDYAAIRVIKRNGFLIQNLQLEKLFFGIYLEKSNNGKVLNNTIMGDAVNEYNSGNGIQLWYCKGVEVRGNKVQNVRDGIYLEFSDNIKISHNLSKNNLRYGLHFMFSNNNIYEYNTFENNGAGVAVMFSKFVEMNHNVFKENWGTAAFGLLLKEINDAKITNNVFKENTVGINIEGSNRIDYKNNDFISNGWAIKVRGACYTNNFENNNFLYNSFDISYNSNLNDNKFSHNFWSNYTGYDLDKNGIGDVPYRPVKLFSYIVNRTPETIILLRSLFIDIIDFSEKVSPVFTPDNLVDENPKMKTINHDRS</sequence>
<dbReference type="AlphaFoldDB" id="A0A1A9LAC2"/>
<dbReference type="Pfam" id="PF05048">
    <property type="entry name" value="NosD"/>
    <property type="match status" value="1"/>
</dbReference>
<evidence type="ECO:0000259" key="5">
    <source>
        <dbReference type="SMART" id="SM00722"/>
    </source>
</evidence>
<dbReference type="InterPro" id="IPR006626">
    <property type="entry name" value="PbH1"/>
</dbReference>
<evidence type="ECO:0000313" key="7">
    <source>
        <dbReference type="Proteomes" id="UP000077552"/>
    </source>
</evidence>
<dbReference type="Gene3D" id="2.160.20.10">
    <property type="entry name" value="Single-stranded right-handed beta-helix, Pectin lyase-like"/>
    <property type="match status" value="1"/>
</dbReference>
<dbReference type="InterPro" id="IPR022441">
    <property type="entry name" value="Para_beta_helix_rpt-2"/>
</dbReference>
<dbReference type="EMBL" id="LXIE01000049">
    <property type="protein sequence ID" value="OAD90228.1"/>
    <property type="molecule type" value="Genomic_DNA"/>
</dbReference>
<dbReference type="NCBIfam" id="TIGR03804">
    <property type="entry name" value="para_beta_helix"/>
    <property type="match status" value="1"/>
</dbReference>
<dbReference type="InterPro" id="IPR026464">
    <property type="entry name" value="NosD_copper_fam"/>
</dbReference>
<dbReference type="STRING" id="1385699.A7A78_06695"/>
<dbReference type="InterPro" id="IPR007742">
    <property type="entry name" value="NosD_dom"/>
</dbReference>
<evidence type="ECO:0000256" key="4">
    <source>
        <dbReference type="SAM" id="SignalP"/>
    </source>
</evidence>
<dbReference type="Proteomes" id="UP000077552">
    <property type="component" value="Unassembled WGS sequence"/>
</dbReference>
<protein>
    <submittedName>
        <fullName evidence="6">Nitrous oxide reductase</fullName>
    </submittedName>
</protein>
<dbReference type="PANTHER" id="PTHR22990:SF15">
    <property type="entry name" value="F-BOX ONLY PROTEIN 10"/>
    <property type="match status" value="1"/>
</dbReference>
<evidence type="ECO:0000256" key="1">
    <source>
        <dbReference type="ARBA" id="ARBA00004906"/>
    </source>
</evidence>
<name>A0A1A9LAC2_9FLAO</name>
<dbReference type="InterPro" id="IPR011050">
    <property type="entry name" value="Pectin_lyase_fold/virulence"/>
</dbReference>
<organism evidence="6 7">
    <name type="scientific">Aequorivita soesokkakensis</name>
    <dbReference type="NCBI Taxonomy" id="1385699"/>
    <lineage>
        <taxon>Bacteria</taxon>
        <taxon>Pseudomonadati</taxon>
        <taxon>Bacteroidota</taxon>
        <taxon>Flavobacteriia</taxon>
        <taxon>Flavobacteriales</taxon>
        <taxon>Flavobacteriaceae</taxon>
        <taxon>Aequorivita</taxon>
    </lineage>
</organism>
<evidence type="ECO:0000256" key="3">
    <source>
        <dbReference type="ARBA" id="ARBA00022786"/>
    </source>
</evidence>
<dbReference type="SMART" id="SM00710">
    <property type="entry name" value="PbH1"/>
    <property type="match status" value="8"/>
</dbReference>
<evidence type="ECO:0000256" key="2">
    <source>
        <dbReference type="ARBA" id="ARBA00022737"/>
    </source>
</evidence>
<dbReference type="SUPFAM" id="SSF51126">
    <property type="entry name" value="Pectin lyase-like"/>
    <property type="match status" value="1"/>
</dbReference>
<dbReference type="InterPro" id="IPR012334">
    <property type="entry name" value="Pectin_lyas_fold"/>
</dbReference>
<keyword evidence="7" id="KW-1185">Reference proteome</keyword>
<accession>A0A1A9LAC2</accession>
<dbReference type="InterPro" id="IPR051550">
    <property type="entry name" value="SCF-Subunits/Alg-Epimerases"/>
</dbReference>
<evidence type="ECO:0000313" key="6">
    <source>
        <dbReference type="EMBL" id="OAD90228.1"/>
    </source>
</evidence>
<keyword evidence="2" id="KW-0677">Repeat</keyword>
<dbReference type="InterPro" id="IPR006633">
    <property type="entry name" value="Carb-bd_sugar_hydrolysis-dom"/>
</dbReference>
<proteinExistence type="predicted"/>
<dbReference type="NCBIfam" id="TIGR04247">
    <property type="entry name" value="NosD_copper_fam"/>
    <property type="match status" value="1"/>
</dbReference>
<dbReference type="OrthoDB" id="9767990at2"/>
<dbReference type="PANTHER" id="PTHR22990">
    <property type="entry name" value="F-BOX ONLY PROTEIN"/>
    <property type="match status" value="1"/>
</dbReference>
<feature type="domain" description="Carbohydrate-binding/sugar hydrolysis" evidence="5">
    <location>
        <begin position="51"/>
        <end position="190"/>
    </location>
</feature>
<reference evidence="6 7" key="1">
    <citation type="submission" date="2016-05" db="EMBL/GenBank/DDBJ databases">
        <title>Genome sequencing of Vitellibacter soesokkakensis RSSK-12.</title>
        <authorList>
            <person name="Thevarajoo S."/>
            <person name="Selvaratnam C."/>
            <person name="Goh K.M."/>
            <person name="Chan K.-G."/>
            <person name="Chong C.S."/>
        </authorList>
    </citation>
    <scope>NUCLEOTIDE SEQUENCE [LARGE SCALE GENOMIC DNA]</scope>
    <source>
        <strain evidence="6 7">RSSK-12</strain>
    </source>
</reference>
<comment type="caution">
    <text evidence="6">The sequence shown here is derived from an EMBL/GenBank/DDBJ whole genome shotgun (WGS) entry which is preliminary data.</text>
</comment>
<keyword evidence="4" id="KW-0732">Signal</keyword>
<keyword evidence="3" id="KW-0833">Ubl conjugation pathway</keyword>
<feature type="signal peptide" evidence="4">
    <location>
        <begin position="1"/>
        <end position="22"/>
    </location>
</feature>